<dbReference type="Pfam" id="PF13561">
    <property type="entry name" value="adh_short_C2"/>
    <property type="match status" value="1"/>
</dbReference>
<organism evidence="3">
    <name type="scientific">Oppiella nova</name>
    <dbReference type="NCBI Taxonomy" id="334625"/>
    <lineage>
        <taxon>Eukaryota</taxon>
        <taxon>Metazoa</taxon>
        <taxon>Ecdysozoa</taxon>
        <taxon>Arthropoda</taxon>
        <taxon>Chelicerata</taxon>
        <taxon>Arachnida</taxon>
        <taxon>Acari</taxon>
        <taxon>Acariformes</taxon>
        <taxon>Sarcoptiformes</taxon>
        <taxon>Oribatida</taxon>
        <taxon>Brachypylina</taxon>
        <taxon>Oppioidea</taxon>
        <taxon>Oppiidae</taxon>
        <taxon>Oppiella</taxon>
    </lineage>
</organism>
<dbReference type="PANTHER" id="PTHR43975:SF2">
    <property type="entry name" value="EG:BACR7A4.14 PROTEIN-RELATED"/>
    <property type="match status" value="1"/>
</dbReference>
<evidence type="ECO:0000256" key="1">
    <source>
        <dbReference type="ARBA" id="ARBA00023002"/>
    </source>
</evidence>
<dbReference type="PRINTS" id="PR00081">
    <property type="entry name" value="GDHRDH"/>
</dbReference>
<feature type="chain" id="PRO_5036403838" evidence="2">
    <location>
        <begin position="19"/>
        <end position="280"/>
    </location>
</feature>
<sequence>MNSIYLLCFLAFVSIGNAMISVNLQNEMRNSRNFTGKVVLVTGSSSGIGEGIVKLFSALGASVVVTGRNSSEVSRVAKEAQELSPNNLKPLQVVADVTKSDDLHRLLNETIERFGKLHVLVNNAGVLKSADIWDQYVMDVFDETFKVNLRAYVELSHLAVPYLDETNGTIISTSSMLSMRPHTFLMAYGASKAGVDFMTKVLALELGPKIRVNAVNPGHTRSNLNHIMGVQAQQALENHIIELTPLKRVADPLDVAKGVVFLASDDASFITGANLVIDGG</sequence>
<dbReference type="GO" id="GO:0016491">
    <property type="term" value="F:oxidoreductase activity"/>
    <property type="evidence" value="ECO:0007669"/>
    <property type="project" value="UniProtKB-KW"/>
</dbReference>
<accession>A0A7R9QUD2</accession>
<dbReference type="FunFam" id="3.40.50.720:FF:000084">
    <property type="entry name" value="Short-chain dehydrogenase reductase"/>
    <property type="match status" value="1"/>
</dbReference>
<dbReference type="InterPro" id="IPR002347">
    <property type="entry name" value="SDR_fam"/>
</dbReference>
<feature type="non-terminal residue" evidence="3">
    <location>
        <position position="1"/>
    </location>
</feature>
<dbReference type="InterPro" id="IPR036291">
    <property type="entry name" value="NAD(P)-bd_dom_sf"/>
</dbReference>
<dbReference type="InterPro" id="IPR020904">
    <property type="entry name" value="Sc_DH/Rdtase_CS"/>
</dbReference>
<evidence type="ECO:0000313" key="3">
    <source>
        <dbReference type="EMBL" id="CAD7658696.1"/>
    </source>
</evidence>
<dbReference type="AlphaFoldDB" id="A0A7R9QUD2"/>
<dbReference type="EMBL" id="CAJPVJ010015622">
    <property type="protein sequence ID" value="CAG2175882.1"/>
    <property type="molecule type" value="Genomic_DNA"/>
</dbReference>
<keyword evidence="1" id="KW-0560">Oxidoreductase</keyword>
<dbReference type="PRINTS" id="PR00080">
    <property type="entry name" value="SDRFAMILY"/>
</dbReference>
<protein>
    <submittedName>
        <fullName evidence="3">Uncharacterized protein</fullName>
    </submittedName>
</protein>
<proteinExistence type="predicted"/>
<dbReference type="PANTHER" id="PTHR43975">
    <property type="entry name" value="ZGC:101858"/>
    <property type="match status" value="1"/>
</dbReference>
<gene>
    <name evidence="3" type="ORF">ONB1V03_LOCUS15316</name>
</gene>
<dbReference type="SUPFAM" id="SSF51735">
    <property type="entry name" value="NAD(P)-binding Rossmann-fold domains"/>
    <property type="match status" value="1"/>
</dbReference>
<dbReference type="OrthoDB" id="6432056at2759"/>
<name>A0A7R9QUD2_9ACAR</name>
<dbReference type="EMBL" id="OC930447">
    <property type="protein sequence ID" value="CAD7658696.1"/>
    <property type="molecule type" value="Genomic_DNA"/>
</dbReference>
<dbReference type="NCBIfam" id="NF005559">
    <property type="entry name" value="PRK07231.1"/>
    <property type="match status" value="1"/>
</dbReference>
<keyword evidence="4" id="KW-1185">Reference proteome</keyword>
<feature type="signal peptide" evidence="2">
    <location>
        <begin position="1"/>
        <end position="18"/>
    </location>
</feature>
<keyword evidence="2" id="KW-0732">Signal</keyword>
<dbReference type="Proteomes" id="UP000728032">
    <property type="component" value="Unassembled WGS sequence"/>
</dbReference>
<reference evidence="3" key="1">
    <citation type="submission" date="2020-11" db="EMBL/GenBank/DDBJ databases">
        <authorList>
            <person name="Tran Van P."/>
        </authorList>
    </citation>
    <scope>NUCLEOTIDE SEQUENCE</scope>
</reference>
<dbReference type="PROSITE" id="PS00061">
    <property type="entry name" value="ADH_SHORT"/>
    <property type="match status" value="1"/>
</dbReference>
<evidence type="ECO:0000313" key="4">
    <source>
        <dbReference type="Proteomes" id="UP000728032"/>
    </source>
</evidence>
<dbReference type="Gene3D" id="3.40.50.720">
    <property type="entry name" value="NAD(P)-binding Rossmann-like Domain"/>
    <property type="match status" value="1"/>
</dbReference>
<evidence type="ECO:0000256" key="2">
    <source>
        <dbReference type="SAM" id="SignalP"/>
    </source>
</evidence>